<name>A0A9K3L4L6_9STRA</name>
<dbReference type="PANTHER" id="PTHR12710:SF0">
    <property type="entry name" value="NUCLEAR PROTEIN LOCALIZATION PROTEIN 4 HOMOLOG"/>
    <property type="match status" value="1"/>
</dbReference>
<dbReference type="PANTHER" id="PTHR12710">
    <property type="entry name" value="NUCLEAR PROTEIN LOCALIZATION 4"/>
    <property type="match status" value="1"/>
</dbReference>
<dbReference type="GO" id="GO:0043130">
    <property type="term" value="F:ubiquitin binding"/>
    <property type="evidence" value="ECO:0007669"/>
    <property type="project" value="TreeGrafter"/>
</dbReference>
<dbReference type="EMBL" id="JAGRRH010000016">
    <property type="protein sequence ID" value="KAG7354690.1"/>
    <property type="molecule type" value="Genomic_DNA"/>
</dbReference>
<protein>
    <submittedName>
        <fullName evidence="2">NPL4 family protein</fullName>
    </submittedName>
</protein>
<dbReference type="AlphaFoldDB" id="A0A9K3L4L6"/>
<dbReference type="GO" id="GO:0031625">
    <property type="term" value="F:ubiquitin protein ligase binding"/>
    <property type="evidence" value="ECO:0007669"/>
    <property type="project" value="TreeGrafter"/>
</dbReference>
<reference evidence="2" key="1">
    <citation type="journal article" date="2021" name="Sci. Rep.">
        <title>Diploid genomic architecture of Nitzschia inconspicua, an elite biomass production diatom.</title>
        <authorList>
            <person name="Oliver A."/>
            <person name="Podell S."/>
            <person name="Pinowska A."/>
            <person name="Traller J.C."/>
            <person name="Smith S.R."/>
            <person name="McClure R."/>
            <person name="Beliaev A."/>
            <person name="Bohutskyi P."/>
            <person name="Hill E.A."/>
            <person name="Rabines A."/>
            <person name="Zheng H."/>
            <person name="Allen L.Z."/>
            <person name="Kuo A."/>
            <person name="Grigoriev I.V."/>
            <person name="Allen A.E."/>
            <person name="Hazlebeck D."/>
            <person name="Allen E.E."/>
        </authorList>
    </citation>
    <scope>NUCLEOTIDE SEQUENCE</scope>
    <source>
        <strain evidence="2">Hildebrandi</strain>
    </source>
</reference>
<dbReference type="InterPro" id="IPR016563">
    <property type="entry name" value="Npl4"/>
</dbReference>
<dbReference type="GO" id="GO:0005634">
    <property type="term" value="C:nucleus"/>
    <property type="evidence" value="ECO:0007669"/>
    <property type="project" value="TreeGrafter"/>
</dbReference>
<accession>A0A9K3L4L6</accession>
<gene>
    <name evidence="2" type="ORF">IV203_004046</name>
</gene>
<feature type="domain" description="Nuclear pore localisation protein NPL4 C-terminal" evidence="1">
    <location>
        <begin position="202"/>
        <end position="352"/>
    </location>
</feature>
<comment type="caution">
    <text evidence="2">The sequence shown here is derived from an EMBL/GenBank/DDBJ whole genome shotgun (WGS) entry which is preliminary data.</text>
</comment>
<sequence length="475" mass="52234">MLIRVRSNVGVWRVEGLEPSSTGQDVLNGIAMTRAHVVYEKPLSKDPSCNEPLDLTMSLQSQGLGHGSMIHCRVDPASCADALVAGRAAASDSEAPHSGADNAWTENTSNVKRVIDKDGSIRLVPSNEPRSAGDDKGFRRGMLPLRDIKMAWTLNEFVEMDSQFTFKIQRQEQAICKQVSLDTASVNDFQTYLQRFQFARKRFAFLYGKYLTTDEGEKKTIVEAIYEPPQQPAPDVAEGFEQLDDPLEEKVEALATMLGLEKVGWIVGGGKKELDPGEEDYVLTSAEVIMAAELQLEAAGGVEETPFVTVKVSQGDAGVSVEAFQVSQQCMAMVAEEALEIGANHGSCVVNETFTAIQEGKESKTVNNNFFLTVVPIIQHQSDTLVSQFPKMNRDLDDRMPSKNELKQQLSKSGSSGWNFLDLLSDFNLLVYLTEFLDINADFPKICQSVVDRDIPLDDGYKIIIASIAGLEGAY</sequence>
<dbReference type="OrthoDB" id="10251089at2759"/>
<dbReference type="CDD" id="cd08061">
    <property type="entry name" value="MPN_NPL4"/>
    <property type="match status" value="1"/>
</dbReference>
<evidence type="ECO:0000313" key="2">
    <source>
        <dbReference type="EMBL" id="KAG7354690.1"/>
    </source>
</evidence>
<dbReference type="InterPro" id="IPR007717">
    <property type="entry name" value="NPL4_C"/>
</dbReference>
<dbReference type="Proteomes" id="UP000693970">
    <property type="component" value="Unassembled WGS sequence"/>
</dbReference>
<organism evidence="2 3">
    <name type="scientific">Nitzschia inconspicua</name>
    <dbReference type="NCBI Taxonomy" id="303405"/>
    <lineage>
        <taxon>Eukaryota</taxon>
        <taxon>Sar</taxon>
        <taxon>Stramenopiles</taxon>
        <taxon>Ochrophyta</taxon>
        <taxon>Bacillariophyta</taxon>
        <taxon>Bacillariophyceae</taxon>
        <taxon>Bacillariophycidae</taxon>
        <taxon>Bacillariales</taxon>
        <taxon>Bacillariaceae</taxon>
        <taxon>Nitzschia</taxon>
    </lineage>
</organism>
<dbReference type="GO" id="GO:0006511">
    <property type="term" value="P:ubiquitin-dependent protein catabolic process"/>
    <property type="evidence" value="ECO:0007669"/>
    <property type="project" value="InterPro"/>
</dbReference>
<evidence type="ECO:0000259" key="1">
    <source>
        <dbReference type="Pfam" id="PF05021"/>
    </source>
</evidence>
<proteinExistence type="predicted"/>
<keyword evidence="3" id="KW-1185">Reference proteome</keyword>
<dbReference type="Pfam" id="PF05021">
    <property type="entry name" value="NPL4"/>
    <property type="match status" value="1"/>
</dbReference>
<reference evidence="2" key="2">
    <citation type="submission" date="2021-04" db="EMBL/GenBank/DDBJ databases">
        <authorList>
            <person name="Podell S."/>
        </authorList>
    </citation>
    <scope>NUCLEOTIDE SEQUENCE</scope>
    <source>
        <strain evidence="2">Hildebrandi</strain>
    </source>
</reference>
<evidence type="ECO:0000313" key="3">
    <source>
        <dbReference type="Proteomes" id="UP000693970"/>
    </source>
</evidence>